<dbReference type="Proteomes" id="UP000002774">
    <property type="component" value="Chromosome"/>
</dbReference>
<dbReference type="PROSITE" id="PS50104">
    <property type="entry name" value="TIR"/>
    <property type="match status" value="1"/>
</dbReference>
<sequence>MIDVTKTVVVDRYWHHRIFVLNKNLSDEMLGYLRTFSLIGFETGGASGFASVITHDNFYNGKLYSFNHRDYEKLNEVFKYLETELDKLIEDELLQNAIRLYSAKSGIFAEKEKSVILYVIRMLSLSAIINGTYLSSPERLAITEAICSYYNIQTKKTTIGNLIVLNSDNNLPFLKSISDSKLSLNTFTSILTMDSNEKTSSATKNNERKDKHVFISYFHGDHEKVERLRATLLNAGFTAWWDQDILPGQNWKFEIKRALTSAFCMMVCFSAEMLEKNKSGMYPEIYDAIEITRTLRQGSIFIIPVRFSKCEIPAIPITDNTTINHLQYIDLFYDTPTQKISEDKLIRAITFAFENVH</sequence>
<feature type="domain" description="TIR" evidence="1">
    <location>
        <begin position="209"/>
        <end position="353"/>
    </location>
</feature>
<evidence type="ECO:0000259" key="1">
    <source>
        <dbReference type="PROSITE" id="PS50104"/>
    </source>
</evidence>
<dbReference type="RefSeq" id="WP_008503795.1">
    <property type="nucleotide sequence ID" value="NZ_CM001403.1"/>
</dbReference>
<dbReference type="GO" id="GO:0007165">
    <property type="term" value="P:signal transduction"/>
    <property type="evidence" value="ECO:0007669"/>
    <property type="project" value="InterPro"/>
</dbReference>
<dbReference type="InterPro" id="IPR000157">
    <property type="entry name" value="TIR_dom"/>
</dbReference>
<gene>
    <name evidence="2" type="ORF">Mucpa_0065</name>
</gene>
<reference evidence="2" key="1">
    <citation type="submission" date="2011-09" db="EMBL/GenBank/DDBJ databases">
        <title>The permanent draft genome of Mucilaginibacter paludis DSM 18603.</title>
        <authorList>
            <consortium name="US DOE Joint Genome Institute (JGI-PGF)"/>
            <person name="Lucas S."/>
            <person name="Han J."/>
            <person name="Lapidus A."/>
            <person name="Bruce D."/>
            <person name="Goodwin L."/>
            <person name="Pitluck S."/>
            <person name="Peters L."/>
            <person name="Kyrpides N."/>
            <person name="Mavromatis K."/>
            <person name="Ivanova N."/>
            <person name="Mikhailova N."/>
            <person name="Held B."/>
            <person name="Detter J.C."/>
            <person name="Tapia R."/>
            <person name="Han C."/>
            <person name="Land M."/>
            <person name="Hauser L."/>
            <person name="Markowitz V."/>
            <person name="Cheng J.-F."/>
            <person name="Hugenholtz P."/>
            <person name="Woyke T."/>
            <person name="Wu D."/>
            <person name="Tindall B."/>
            <person name="Brambilla E."/>
            <person name="Klenk H.-P."/>
            <person name="Eisen J.A."/>
        </authorList>
    </citation>
    <scope>NUCLEOTIDE SEQUENCE [LARGE SCALE GENOMIC DNA]</scope>
    <source>
        <strain evidence="2">DSM 18603</strain>
    </source>
</reference>
<dbReference type="AlphaFoldDB" id="H1YDS8"/>
<dbReference type="Pfam" id="PF13676">
    <property type="entry name" value="TIR_2"/>
    <property type="match status" value="1"/>
</dbReference>
<dbReference type="Gene3D" id="3.40.50.10140">
    <property type="entry name" value="Toll/interleukin-1 receptor homology (TIR) domain"/>
    <property type="match status" value="1"/>
</dbReference>
<dbReference type="HOGENOM" id="CLU_775717_0_0_10"/>
<accession>H1YDS8</accession>
<evidence type="ECO:0000313" key="2">
    <source>
        <dbReference type="EMBL" id="EHQ24268.1"/>
    </source>
</evidence>
<organism evidence="2 3">
    <name type="scientific">Mucilaginibacter paludis DSM 18603</name>
    <dbReference type="NCBI Taxonomy" id="714943"/>
    <lineage>
        <taxon>Bacteria</taxon>
        <taxon>Pseudomonadati</taxon>
        <taxon>Bacteroidota</taxon>
        <taxon>Sphingobacteriia</taxon>
        <taxon>Sphingobacteriales</taxon>
        <taxon>Sphingobacteriaceae</taxon>
        <taxon>Mucilaginibacter</taxon>
    </lineage>
</organism>
<dbReference type="OrthoDB" id="883741at2"/>
<protein>
    <recommendedName>
        <fullName evidence="1">TIR domain-containing protein</fullName>
    </recommendedName>
</protein>
<name>H1YDS8_9SPHI</name>
<dbReference type="SUPFAM" id="SSF52200">
    <property type="entry name" value="Toll/Interleukin receptor TIR domain"/>
    <property type="match status" value="1"/>
</dbReference>
<evidence type="ECO:0000313" key="3">
    <source>
        <dbReference type="Proteomes" id="UP000002774"/>
    </source>
</evidence>
<dbReference type="EMBL" id="CM001403">
    <property type="protein sequence ID" value="EHQ24268.1"/>
    <property type="molecule type" value="Genomic_DNA"/>
</dbReference>
<keyword evidence="3" id="KW-1185">Reference proteome</keyword>
<dbReference type="InterPro" id="IPR035897">
    <property type="entry name" value="Toll_tir_struct_dom_sf"/>
</dbReference>
<proteinExistence type="predicted"/>
<dbReference type="eggNOG" id="COG1413">
    <property type="taxonomic scope" value="Bacteria"/>
</dbReference>